<dbReference type="InterPro" id="IPR031107">
    <property type="entry name" value="Small_HSP"/>
</dbReference>
<dbReference type="PANTHER" id="PTHR11527">
    <property type="entry name" value="HEAT-SHOCK PROTEIN 20 FAMILY MEMBER"/>
    <property type="match status" value="1"/>
</dbReference>
<dbReference type="Gene3D" id="2.60.40.790">
    <property type="match status" value="1"/>
</dbReference>
<dbReference type="OrthoDB" id="9811615at2"/>
<evidence type="ECO:0000256" key="1">
    <source>
        <dbReference type="PROSITE-ProRule" id="PRU00285"/>
    </source>
</evidence>
<evidence type="ECO:0000313" key="4">
    <source>
        <dbReference type="EMBL" id="SDN60958.1"/>
    </source>
</evidence>
<dbReference type="Proteomes" id="UP000199602">
    <property type="component" value="Unassembled WGS sequence"/>
</dbReference>
<proteinExistence type="inferred from homology"/>
<accession>A0A1H0CST9</accession>
<organism evidence="4 5">
    <name type="scientific">Desulfonauticus submarinus</name>
    <dbReference type="NCBI Taxonomy" id="206665"/>
    <lineage>
        <taxon>Bacteria</taxon>
        <taxon>Pseudomonadati</taxon>
        <taxon>Thermodesulfobacteriota</taxon>
        <taxon>Desulfovibrionia</taxon>
        <taxon>Desulfovibrionales</taxon>
        <taxon>Desulfonauticaceae</taxon>
        <taxon>Desulfonauticus</taxon>
    </lineage>
</organism>
<comment type="similarity">
    <text evidence="1 2">Belongs to the small heat shock protein (HSP20) family.</text>
</comment>
<dbReference type="RefSeq" id="WP_092064461.1">
    <property type="nucleotide sequence ID" value="NZ_FNIN01000003.1"/>
</dbReference>
<dbReference type="SUPFAM" id="SSF49764">
    <property type="entry name" value="HSP20-like chaperones"/>
    <property type="match status" value="1"/>
</dbReference>
<name>A0A1H0CST9_9BACT</name>
<protein>
    <submittedName>
        <fullName evidence="4">HSP20 family protein</fullName>
    </submittedName>
</protein>
<dbReference type="InterPro" id="IPR008978">
    <property type="entry name" value="HSP20-like_chaperone"/>
</dbReference>
<evidence type="ECO:0000313" key="5">
    <source>
        <dbReference type="Proteomes" id="UP000199602"/>
    </source>
</evidence>
<dbReference type="EMBL" id="FNIN01000003">
    <property type="protein sequence ID" value="SDN60958.1"/>
    <property type="molecule type" value="Genomic_DNA"/>
</dbReference>
<dbReference type="PROSITE" id="PS01031">
    <property type="entry name" value="SHSP"/>
    <property type="match status" value="1"/>
</dbReference>
<dbReference type="STRING" id="206665.SAMN04488516_103176"/>
<dbReference type="CDD" id="cd06464">
    <property type="entry name" value="ACD_sHsps-like"/>
    <property type="match status" value="1"/>
</dbReference>
<dbReference type="InterPro" id="IPR002068">
    <property type="entry name" value="A-crystallin/Hsp20_dom"/>
</dbReference>
<feature type="domain" description="SHSP" evidence="3">
    <location>
        <begin position="43"/>
        <end position="154"/>
    </location>
</feature>
<sequence>MLEKFVPSLRRKQESVLTPTSSVFDLFDQMDRMLRETWWGNGELSTTFAPAVEVRENDDEIIVKAEIPGLDTKDLDVRLENNYLILQGEKKQESKSEKDNIVRMEVSYGSFYRAIPLPSEVDESKIKAKYKKGVLTITLPKSEKAKAKKIAIEG</sequence>
<reference evidence="4 5" key="1">
    <citation type="submission" date="2016-10" db="EMBL/GenBank/DDBJ databases">
        <authorList>
            <person name="de Groot N.N."/>
        </authorList>
    </citation>
    <scope>NUCLEOTIDE SEQUENCE [LARGE SCALE GENOMIC DNA]</scope>
    <source>
        <strain evidence="4 5">DSM 15269</strain>
    </source>
</reference>
<evidence type="ECO:0000256" key="2">
    <source>
        <dbReference type="RuleBase" id="RU003616"/>
    </source>
</evidence>
<evidence type="ECO:0000259" key="3">
    <source>
        <dbReference type="PROSITE" id="PS01031"/>
    </source>
</evidence>
<dbReference type="AlphaFoldDB" id="A0A1H0CST9"/>
<keyword evidence="5" id="KW-1185">Reference proteome</keyword>
<dbReference type="Pfam" id="PF00011">
    <property type="entry name" value="HSP20"/>
    <property type="match status" value="1"/>
</dbReference>
<gene>
    <name evidence="4" type="ORF">SAMN04488516_103176</name>
</gene>